<feature type="chain" id="PRO_5028927598" description="DUF4136 domain-containing protein" evidence="1">
    <location>
        <begin position="25"/>
        <end position="197"/>
    </location>
</feature>
<gene>
    <name evidence="2" type="ORF">H8M03_11085</name>
</gene>
<accession>A0A7G9L1N6</accession>
<organism evidence="2 3">
    <name type="scientific">Sphingomonas sabuli</name>
    <dbReference type="NCBI Taxonomy" id="2764186"/>
    <lineage>
        <taxon>Bacteria</taxon>
        <taxon>Pseudomonadati</taxon>
        <taxon>Pseudomonadota</taxon>
        <taxon>Alphaproteobacteria</taxon>
        <taxon>Sphingomonadales</taxon>
        <taxon>Sphingomonadaceae</taxon>
        <taxon>Sphingomonas</taxon>
    </lineage>
</organism>
<evidence type="ECO:0000313" key="3">
    <source>
        <dbReference type="Proteomes" id="UP000515861"/>
    </source>
</evidence>
<dbReference type="RefSeq" id="WP_187479490.1">
    <property type="nucleotide sequence ID" value="NZ_CP060697.1"/>
</dbReference>
<reference evidence="2 3" key="1">
    <citation type="submission" date="2020-08" db="EMBL/GenBank/DDBJ databases">
        <title>Sphingomonas sp. sand1-3 16S ribosomal RNA gene Genome sequencing and assembly.</title>
        <authorList>
            <person name="Kang M."/>
        </authorList>
    </citation>
    <scope>NUCLEOTIDE SEQUENCE [LARGE SCALE GENOMIC DNA]</scope>
    <source>
        <strain evidence="3">sand1-3</strain>
    </source>
</reference>
<dbReference type="NCBIfam" id="NF047637">
    <property type="entry name" value="lipo_CC0125"/>
    <property type="match status" value="1"/>
</dbReference>
<dbReference type="EMBL" id="CP060697">
    <property type="protein sequence ID" value="QNM82535.1"/>
    <property type="molecule type" value="Genomic_DNA"/>
</dbReference>
<dbReference type="PROSITE" id="PS51257">
    <property type="entry name" value="PROKAR_LIPOPROTEIN"/>
    <property type="match status" value="1"/>
</dbReference>
<dbReference type="AlphaFoldDB" id="A0A7G9L1N6"/>
<feature type="signal peptide" evidence="1">
    <location>
        <begin position="1"/>
        <end position="24"/>
    </location>
</feature>
<keyword evidence="3" id="KW-1185">Reference proteome</keyword>
<name>A0A7G9L1N6_9SPHN</name>
<keyword evidence="1" id="KW-0732">Signal</keyword>
<protein>
    <recommendedName>
        <fullName evidence="4">DUF4136 domain-containing protein</fullName>
    </recommendedName>
</protein>
<evidence type="ECO:0000256" key="1">
    <source>
        <dbReference type="SAM" id="SignalP"/>
    </source>
</evidence>
<proteinExistence type="predicted"/>
<sequence>MQKISQKTVGPVLALALLAGCSTATPYQPLGYGNQQGGYASQQLDQNHFRVMFIGNTLTSRQQVENYLLYRAAELTVQRGSNCFTIVNKDTDQNTEVRMSPFANGYGGGYGGFGYGRGYYPGWSPSWRLGGPWGMYNYNPWSGGPFFPGRYDIDTVTSYQAMADIALSPTCGTAPGSFNAQQVVQNLQPYIMRPQVR</sequence>
<dbReference type="KEGG" id="ssau:H8M03_11085"/>
<dbReference type="Proteomes" id="UP000515861">
    <property type="component" value="Chromosome"/>
</dbReference>
<evidence type="ECO:0008006" key="4">
    <source>
        <dbReference type="Google" id="ProtNLM"/>
    </source>
</evidence>
<evidence type="ECO:0000313" key="2">
    <source>
        <dbReference type="EMBL" id="QNM82535.1"/>
    </source>
</evidence>